<feature type="transmembrane region" description="Helical" evidence="14">
    <location>
        <begin position="936"/>
        <end position="961"/>
    </location>
</feature>
<dbReference type="GO" id="GO:0051377">
    <property type="term" value="F:mannose-ethanolamine phosphotransferase activity"/>
    <property type="evidence" value="ECO:0007669"/>
    <property type="project" value="UniProtKB-UniRule"/>
</dbReference>
<dbReference type="PANTHER" id="PTHR12250">
    <property type="entry name" value="PHOSPHATIDYLINOSITOL GLYCAN, CLASS N"/>
    <property type="match status" value="1"/>
</dbReference>
<dbReference type="Pfam" id="PF01663">
    <property type="entry name" value="Phosphodiest"/>
    <property type="match status" value="1"/>
</dbReference>
<feature type="transmembrane region" description="Helical" evidence="14">
    <location>
        <begin position="550"/>
        <end position="574"/>
    </location>
</feature>
<dbReference type="Pfam" id="PF04987">
    <property type="entry name" value="PigN"/>
    <property type="match status" value="1"/>
</dbReference>
<dbReference type="CDD" id="cd16020">
    <property type="entry name" value="GPI_EPT_1"/>
    <property type="match status" value="1"/>
</dbReference>
<evidence type="ECO:0000256" key="5">
    <source>
        <dbReference type="ARBA" id="ARBA00022502"/>
    </source>
</evidence>
<reference evidence="16" key="1">
    <citation type="journal article" date="2023" name="Mol. Phylogenet. Evol.">
        <title>Genome-scale phylogeny and comparative genomics of the fungal order Sordariales.</title>
        <authorList>
            <person name="Hensen N."/>
            <person name="Bonometti L."/>
            <person name="Westerberg I."/>
            <person name="Brannstrom I.O."/>
            <person name="Guillou S."/>
            <person name="Cros-Aarteil S."/>
            <person name="Calhoun S."/>
            <person name="Haridas S."/>
            <person name="Kuo A."/>
            <person name="Mondo S."/>
            <person name="Pangilinan J."/>
            <person name="Riley R."/>
            <person name="LaButti K."/>
            <person name="Andreopoulos B."/>
            <person name="Lipzen A."/>
            <person name="Chen C."/>
            <person name="Yan M."/>
            <person name="Daum C."/>
            <person name="Ng V."/>
            <person name="Clum A."/>
            <person name="Steindorff A."/>
            <person name="Ohm R.A."/>
            <person name="Martin F."/>
            <person name="Silar P."/>
            <person name="Natvig D.O."/>
            <person name="Lalanne C."/>
            <person name="Gautier V."/>
            <person name="Ament-Velasquez S.L."/>
            <person name="Kruys A."/>
            <person name="Hutchinson M.I."/>
            <person name="Powell A.J."/>
            <person name="Barry K."/>
            <person name="Miller A.N."/>
            <person name="Grigoriev I.V."/>
            <person name="Debuchy R."/>
            <person name="Gladieux P."/>
            <person name="Hiltunen Thoren M."/>
            <person name="Johannesson H."/>
        </authorList>
    </citation>
    <scope>NUCLEOTIDE SEQUENCE</scope>
    <source>
        <strain evidence="16">CBS 333.67</strain>
    </source>
</reference>
<dbReference type="GO" id="GO:0005789">
    <property type="term" value="C:endoplasmic reticulum membrane"/>
    <property type="evidence" value="ECO:0007669"/>
    <property type="project" value="UniProtKB-SubCell"/>
</dbReference>
<comment type="caution">
    <text evidence="16">The sequence shown here is derived from an EMBL/GenBank/DDBJ whole genome shotgun (WGS) entry which is preliminary data.</text>
</comment>
<feature type="transmembrane region" description="Helical" evidence="14">
    <location>
        <begin position="586"/>
        <end position="603"/>
    </location>
</feature>
<keyword evidence="17" id="KW-1185">Reference proteome</keyword>
<evidence type="ECO:0000256" key="11">
    <source>
        <dbReference type="ARBA" id="ARBA00023180"/>
    </source>
</evidence>
<keyword evidence="8 14" id="KW-0256">Endoplasmic reticulum</keyword>
<comment type="subcellular location">
    <subcellularLocation>
        <location evidence="1 14">Endoplasmic reticulum membrane</location>
        <topology evidence="1 14">Multi-pass membrane protein</topology>
    </subcellularLocation>
</comment>
<evidence type="ECO:0000256" key="6">
    <source>
        <dbReference type="ARBA" id="ARBA00022679"/>
    </source>
</evidence>
<dbReference type="Gene3D" id="3.40.720.10">
    <property type="entry name" value="Alkaline Phosphatase, subunit A"/>
    <property type="match status" value="1"/>
</dbReference>
<proteinExistence type="inferred from homology"/>
<keyword evidence="6 14" id="KW-0808">Transferase</keyword>
<dbReference type="InterPro" id="IPR017852">
    <property type="entry name" value="GPI_EtnP_transferase_1_C"/>
</dbReference>
<evidence type="ECO:0000256" key="10">
    <source>
        <dbReference type="ARBA" id="ARBA00023136"/>
    </source>
</evidence>
<sequence length="1000" mass="109965">MGSFPRVRFLAIAIIFHFAYIFSIFDIYFVSPIVSGMRLFQVERPANRAPADRLVLFVGDGLRADKAFQWHPEPYPQSDDDLAPRPLAPFLRSKVLEEGTFGVSHTRVPTESRPGHVALIAGLYEDVSAVTTGWKLNPVNFDSLFNRSRHTWSWGSPDILPMFQHGAVPGRVDAFTYGAELEDFSSDAIVLDLWVFDHVKEFFAEARKNKTLNDALRQDKVVFFLHLLGLDTTGHFHRPYSKEYLNNLKVVDKGVQEIVKLIEAFYGDDRTAFVFTADHGMSDWGSHGDGHPDNTRTPLIAWGSGVAKPQLYPGDVAPGHDEFSSDWHLDHVRRHDVAQADVAALMAYLVGTEFPANSVGELPLSFLAADIKEKAEASLVNARGILEQYRVKEEMKKATELRYRPYEPLSNKGLEPESRVAHIQQLIEAGNYEEAIEESAALMKVGLGGLRYLQTYDWLFLRALITVGYLGWMVYALTTVIDLHVLHGRLQPSRTLFGALISSSILTALYASFIVSKSPLAYYAYAFFPVFFWEEVYARRQSLVEGRKQLFGHIESGGSLASLVFNFAVYVGIIESLALGYIHREILTILFIVGAFWPLVYGLSFLQQHAALSITWLLSCLTMSTFTLLPAMKTENVNLIMGGGALMVIVGVLYLILEDFVLAGFTWPAKGSSRNNLVSRTLVGIQVGLTLLAMVVTRSSALSLQAKQGLPRGNQIVGWVVLVASLLMPVAYRLQANNHYMHRIMVIFLACAPTFVILTVSYEGLFYVAFSAILVSWVRLEHAIYIHSQPEPTCFSSTNGAADTSSSSANGSAAPKEQSLLSTKTTLASPFRPLTLHDARVALFFFVLLQSAFFSTGNIASVSSFSLDSVSRLIPIFDPFSQGAMLILKIMIPFALVSANLGILNKQLGVAPSALFMVVMAISDDEGSWLEIGSTISHFVIASLLCVFVAALEGVSAMFIAGVEVGDDVTRAVENGVVAEALSGKTSSAAVEQLAAGAEE</sequence>
<evidence type="ECO:0000256" key="4">
    <source>
        <dbReference type="ARBA" id="ARBA00020831"/>
    </source>
</evidence>
<evidence type="ECO:0000256" key="12">
    <source>
        <dbReference type="ARBA" id="ARBA00023316"/>
    </source>
</evidence>
<dbReference type="PANTHER" id="PTHR12250:SF0">
    <property type="entry name" value="GPI ETHANOLAMINE PHOSPHATE TRANSFERASE 1"/>
    <property type="match status" value="1"/>
</dbReference>
<comment type="function">
    <text evidence="13 14">Ethanolamine phosphate transferase involved in glycosylphosphatidylinositol-anchor biosynthesis. Transfers ethanolamine phosphate to the first alpha-1,4-linked mannose of the glycosylphosphatidylinositol precursor of GPI-anchor.</text>
</comment>
<feature type="transmembrane region" description="Helical" evidence="14">
    <location>
        <begin position="880"/>
        <end position="901"/>
    </location>
</feature>
<dbReference type="GO" id="GO:0071555">
    <property type="term" value="P:cell wall organization"/>
    <property type="evidence" value="ECO:0007669"/>
    <property type="project" value="UniProtKB-KW"/>
</dbReference>
<dbReference type="InterPro" id="IPR037671">
    <property type="entry name" value="PIGN_N"/>
</dbReference>
<keyword evidence="10 14" id="KW-0472">Membrane</keyword>
<comment type="pathway">
    <text evidence="2 14">Glycolipid biosynthesis; glycosylphosphatidylinositol-anchor biosynthesis.</text>
</comment>
<comment type="similarity">
    <text evidence="3 14">Belongs to the PIGG/PIGN/PIGO family. PIGN subfamily.</text>
</comment>
<keyword evidence="12" id="KW-0961">Cell wall biogenesis/degradation</keyword>
<feature type="transmembrane region" description="Helical" evidence="14">
    <location>
        <begin position="741"/>
        <end position="758"/>
    </location>
</feature>
<dbReference type="AlphaFoldDB" id="A0AAJ0M2R5"/>
<dbReference type="InterPro" id="IPR007070">
    <property type="entry name" value="GPI_EtnP_transferase_1"/>
</dbReference>
<gene>
    <name evidence="16" type="ORF">B0T15DRAFT_566567</name>
</gene>
<evidence type="ECO:0000313" key="16">
    <source>
        <dbReference type="EMBL" id="KAK3306931.1"/>
    </source>
</evidence>
<evidence type="ECO:0000313" key="17">
    <source>
        <dbReference type="Proteomes" id="UP001273166"/>
    </source>
</evidence>
<dbReference type="FunFam" id="3.40.720.10:FF:000015">
    <property type="entry name" value="GPI ethanolamine phosphate transferase 1"/>
    <property type="match status" value="1"/>
</dbReference>
<keyword evidence="11" id="KW-0325">Glycoprotein</keyword>
<evidence type="ECO:0000256" key="7">
    <source>
        <dbReference type="ARBA" id="ARBA00022692"/>
    </source>
</evidence>
<keyword evidence="7 14" id="KW-0812">Transmembrane</keyword>
<dbReference type="GO" id="GO:0006506">
    <property type="term" value="P:GPI anchor biosynthetic process"/>
    <property type="evidence" value="ECO:0007669"/>
    <property type="project" value="UniProtKB-KW"/>
</dbReference>
<keyword evidence="9 14" id="KW-1133">Transmembrane helix</keyword>
<feature type="transmembrane region" description="Helical" evidence="14">
    <location>
        <begin position="610"/>
        <end position="631"/>
    </location>
</feature>
<evidence type="ECO:0000256" key="8">
    <source>
        <dbReference type="ARBA" id="ARBA00022824"/>
    </source>
</evidence>
<dbReference type="GeneID" id="87889528"/>
<dbReference type="EMBL" id="JAUDZG010000003">
    <property type="protein sequence ID" value="KAK3306931.1"/>
    <property type="molecule type" value="Genomic_DNA"/>
</dbReference>
<evidence type="ECO:0000256" key="9">
    <source>
        <dbReference type="ARBA" id="ARBA00022989"/>
    </source>
</evidence>
<dbReference type="SUPFAM" id="SSF53649">
    <property type="entry name" value="Alkaline phosphatase-like"/>
    <property type="match status" value="1"/>
</dbReference>
<evidence type="ECO:0000259" key="15">
    <source>
        <dbReference type="Pfam" id="PF04987"/>
    </source>
</evidence>
<dbReference type="RefSeq" id="XP_062722711.1">
    <property type="nucleotide sequence ID" value="XM_062870699.1"/>
</dbReference>
<evidence type="ECO:0000256" key="1">
    <source>
        <dbReference type="ARBA" id="ARBA00004477"/>
    </source>
</evidence>
<evidence type="ECO:0000256" key="14">
    <source>
        <dbReference type="RuleBase" id="RU367138"/>
    </source>
</evidence>
<feature type="transmembrane region" description="Helical" evidence="14">
    <location>
        <begin position="459"/>
        <end position="483"/>
    </location>
</feature>
<keyword evidence="5 14" id="KW-0337">GPI-anchor biosynthesis</keyword>
<evidence type="ECO:0000256" key="13">
    <source>
        <dbReference type="ARBA" id="ARBA00024850"/>
    </source>
</evidence>
<organism evidence="16 17">
    <name type="scientific">Chaetomium strumarium</name>
    <dbReference type="NCBI Taxonomy" id="1170767"/>
    <lineage>
        <taxon>Eukaryota</taxon>
        <taxon>Fungi</taxon>
        <taxon>Dikarya</taxon>
        <taxon>Ascomycota</taxon>
        <taxon>Pezizomycotina</taxon>
        <taxon>Sordariomycetes</taxon>
        <taxon>Sordariomycetidae</taxon>
        <taxon>Sordariales</taxon>
        <taxon>Chaetomiaceae</taxon>
        <taxon>Chaetomium</taxon>
    </lineage>
</organism>
<dbReference type="InterPro" id="IPR017850">
    <property type="entry name" value="Alkaline_phosphatase_core_sf"/>
</dbReference>
<feature type="domain" description="GPI ethanolamine phosphate transferase 1 C-terminal" evidence="15">
    <location>
        <begin position="449"/>
        <end position="924"/>
    </location>
</feature>
<reference evidence="16" key="2">
    <citation type="submission" date="2023-06" db="EMBL/GenBank/DDBJ databases">
        <authorList>
            <consortium name="Lawrence Berkeley National Laboratory"/>
            <person name="Mondo S.J."/>
            <person name="Hensen N."/>
            <person name="Bonometti L."/>
            <person name="Westerberg I."/>
            <person name="Brannstrom I.O."/>
            <person name="Guillou S."/>
            <person name="Cros-Aarteil S."/>
            <person name="Calhoun S."/>
            <person name="Haridas S."/>
            <person name="Kuo A."/>
            <person name="Pangilinan J."/>
            <person name="Riley R."/>
            <person name="Labutti K."/>
            <person name="Andreopoulos B."/>
            <person name="Lipzen A."/>
            <person name="Chen C."/>
            <person name="Yanf M."/>
            <person name="Daum C."/>
            <person name="Ng V."/>
            <person name="Clum A."/>
            <person name="Steindorff A."/>
            <person name="Ohm R."/>
            <person name="Martin F."/>
            <person name="Silar P."/>
            <person name="Natvig D."/>
            <person name="Lalanne C."/>
            <person name="Gautier V."/>
            <person name="Ament-Velasquez S.L."/>
            <person name="Kruys A."/>
            <person name="Hutchinson M.I."/>
            <person name="Powell A.J."/>
            <person name="Barry K."/>
            <person name="Miller A.N."/>
            <person name="Grigoriev I.V."/>
            <person name="Debuchy R."/>
            <person name="Gladieux P."/>
            <person name="Thoren M.H."/>
            <person name="Johannesson H."/>
        </authorList>
    </citation>
    <scope>NUCLEOTIDE SEQUENCE</scope>
    <source>
        <strain evidence="16">CBS 333.67</strain>
    </source>
</reference>
<feature type="transmembrane region" description="Helical" evidence="14">
    <location>
        <begin position="637"/>
        <end position="657"/>
    </location>
</feature>
<feature type="transmembrane region" description="Helical" evidence="14">
    <location>
        <begin position="677"/>
        <end position="696"/>
    </location>
</feature>
<evidence type="ECO:0000256" key="2">
    <source>
        <dbReference type="ARBA" id="ARBA00004687"/>
    </source>
</evidence>
<feature type="transmembrane region" description="Helical" evidence="14">
    <location>
        <begin position="7"/>
        <end position="30"/>
    </location>
</feature>
<dbReference type="InterPro" id="IPR002591">
    <property type="entry name" value="Phosphodiest/P_Trfase"/>
</dbReference>
<feature type="transmembrane region" description="Helical" evidence="14">
    <location>
        <begin position="841"/>
        <end position="860"/>
    </location>
</feature>
<dbReference type="Proteomes" id="UP001273166">
    <property type="component" value="Unassembled WGS sequence"/>
</dbReference>
<dbReference type="EC" id="2.-.-.-" evidence="14"/>
<feature type="transmembrane region" description="Helical" evidence="14">
    <location>
        <begin position="716"/>
        <end position="734"/>
    </location>
</feature>
<feature type="transmembrane region" description="Helical" evidence="14">
    <location>
        <begin position="495"/>
        <end position="514"/>
    </location>
</feature>
<name>A0AAJ0M2R5_9PEZI</name>
<protein>
    <recommendedName>
        <fullName evidence="4 14">GPI ethanolamine phosphate transferase 1</fullName>
        <ecNumber evidence="14">2.-.-.-</ecNumber>
    </recommendedName>
</protein>
<accession>A0AAJ0M2R5</accession>
<evidence type="ECO:0000256" key="3">
    <source>
        <dbReference type="ARBA" id="ARBA00008400"/>
    </source>
</evidence>